<gene>
    <name evidence="3" type="ORF">CPB83DRAFT_847710</name>
</gene>
<dbReference type="SUPFAM" id="SSF48425">
    <property type="entry name" value="Sec7 domain"/>
    <property type="match status" value="1"/>
</dbReference>
<feature type="region of interest" description="Disordered" evidence="1">
    <location>
        <begin position="461"/>
        <end position="494"/>
    </location>
</feature>
<dbReference type="InterPro" id="IPR056604">
    <property type="entry name" value="GBF1-like_TPR"/>
</dbReference>
<dbReference type="FunFam" id="1.10.1000.11:FF:000002">
    <property type="entry name" value="Cytohesin 1"/>
    <property type="match status" value="1"/>
</dbReference>
<organism evidence="3 4">
    <name type="scientific">Crepidotus variabilis</name>
    <dbReference type="NCBI Taxonomy" id="179855"/>
    <lineage>
        <taxon>Eukaryota</taxon>
        <taxon>Fungi</taxon>
        <taxon>Dikarya</taxon>
        <taxon>Basidiomycota</taxon>
        <taxon>Agaricomycotina</taxon>
        <taxon>Agaricomycetes</taxon>
        <taxon>Agaricomycetidae</taxon>
        <taxon>Agaricales</taxon>
        <taxon>Agaricineae</taxon>
        <taxon>Crepidotaceae</taxon>
        <taxon>Crepidotus</taxon>
    </lineage>
</organism>
<feature type="compositionally biased region" description="Low complexity" evidence="1">
    <location>
        <begin position="275"/>
        <end position="284"/>
    </location>
</feature>
<dbReference type="GO" id="GO:0016192">
    <property type="term" value="P:vesicle-mediated transport"/>
    <property type="evidence" value="ECO:0007669"/>
    <property type="project" value="UniProtKB-ARBA"/>
</dbReference>
<evidence type="ECO:0000313" key="3">
    <source>
        <dbReference type="EMBL" id="KAF9532355.1"/>
    </source>
</evidence>
<comment type="caution">
    <text evidence="3">The sequence shown here is derived from an EMBL/GenBank/DDBJ whole genome shotgun (WGS) entry which is preliminary data.</text>
</comment>
<accession>A0A9P6JUB7</accession>
<dbReference type="Gene3D" id="1.10.1000.11">
    <property type="entry name" value="Arf Nucleotide-binding Site Opener,domain 2"/>
    <property type="match status" value="1"/>
</dbReference>
<dbReference type="SMART" id="SM00222">
    <property type="entry name" value="Sec7"/>
    <property type="match status" value="1"/>
</dbReference>
<evidence type="ECO:0000259" key="2">
    <source>
        <dbReference type="PROSITE" id="PS50190"/>
    </source>
</evidence>
<dbReference type="GO" id="GO:0032012">
    <property type="term" value="P:regulation of ARF protein signal transduction"/>
    <property type="evidence" value="ECO:0007669"/>
    <property type="project" value="InterPro"/>
</dbReference>
<dbReference type="EMBL" id="MU157832">
    <property type="protein sequence ID" value="KAF9532355.1"/>
    <property type="molecule type" value="Genomic_DNA"/>
</dbReference>
<dbReference type="SUPFAM" id="SSF48371">
    <property type="entry name" value="ARM repeat"/>
    <property type="match status" value="1"/>
</dbReference>
<dbReference type="Pfam" id="PF12783">
    <property type="entry name" value="Sec7-like_HUS"/>
    <property type="match status" value="1"/>
</dbReference>
<dbReference type="GO" id="GO:0005085">
    <property type="term" value="F:guanyl-nucleotide exchange factor activity"/>
    <property type="evidence" value="ECO:0007669"/>
    <property type="project" value="InterPro"/>
</dbReference>
<proteinExistence type="predicted"/>
<dbReference type="Pfam" id="PF01369">
    <property type="entry name" value="Sec7"/>
    <property type="match status" value="1"/>
</dbReference>
<dbReference type="GO" id="GO:0005794">
    <property type="term" value="C:Golgi apparatus"/>
    <property type="evidence" value="ECO:0007669"/>
    <property type="project" value="UniProtKB-ARBA"/>
</dbReference>
<dbReference type="Pfam" id="PF23325">
    <property type="entry name" value="TPR_28"/>
    <property type="match status" value="1"/>
</dbReference>
<dbReference type="InterPro" id="IPR023394">
    <property type="entry name" value="Sec7_C_sf"/>
</dbReference>
<dbReference type="Gene3D" id="1.10.220.20">
    <property type="match status" value="1"/>
</dbReference>
<feature type="domain" description="SEC7" evidence="2">
    <location>
        <begin position="605"/>
        <end position="797"/>
    </location>
</feature>
<dbReference type="InterPro" id="IPR016024">
    <property type="entry name" value="ARM-type_fold"/>
</dbReference>
<dbReference type="InterPro" id="IPR035999">
    <property type="entry name" value="Sec7_dom_sf"/>
</dbReference>
<name>A0A9P6JUB7_9AGAR</name>
<dbReference type="PANTHER" id="PTHR10663">
    <property type="entry name" value="GUANYL-NUCLEOTIDE EXCHANGE FACTOR"/>
    <property type="match status" value="1"/>
</dbReference>
<dbReference type="CDD" id="cd00171">
    <property type="entry name" value="Sec7"/>
    <property type="match status" value="1"/>
</dbReference>
<protein>
    <submittedName>
        <fullName evidence="3">Sec7-domain-containing protein</fullName>
    </submittedName>
</protein>
<dbReference type="Proteomes" id="UP000807306">
    <property type="component" value="Unassembled WGS sequence"/>
</dbReference>
<dbReference type="OrthoDB" id="10258608at2759"/>
<evidence type="ECO:0000313" key="4">
    <source>
        <dbReference type="Proteomes" id="UP000807306"/>
    </source>
</evidence>
<dbReference type="InterPro" id="IPR032691">
    <property type="entry name" value="Mon2/Sec7/BIG1-like_HUS"/>
</dbReference>
<dbReference type="PROSITE" id="PS50190">
    <property type="entry name" value="SEC7"/>
    <property type="match status" value="1"/>
</dbReference>
<keyword evidence="4" id="KW-1185">Reference proteome</keyword>
<dbReference type="InterPro" id="IPR000904">
    <property type="entry name" value="Sec7_dom"/>
</dbReference>
<sequence>MDSSTSPTPALLKHVLLSEILSVTSIMRKNSRWASSSLVVTVRDAPALGSNMGLRIASPAHQTRPPGRTSKETELMANFLELKRGIKTLPDVRQVDLPELLAPFFAILRSPLSTGPITSAALSSLHSFFVCGLISPESHSLEAALIELSSTISHCKFEASDSSGDEVVLLRIMTVIQDCLCGTAGSGLGDIEVCEMLETVLTTCCQMRLSETLRRAAETTMHSLVRTVFAKLHQLDPEEEEAKLALEVDDEKEAEIRLTVATEEIQPPLALTVTEESPIPSSESTLHEEASLRQEGVTEVPSPSTEATTEKIEDAPAENSPHAPVAPVNRPEYGLPSIVELLRVLVNVLDPNDQQHTDSTRLTALGILNAAFEVAGARLAEFKSLKAIIVDSGCKFLFQLARSENTNVLQWALRTTSTIFDTMSGHLKLQQELFLTFTIDRLTPPPSAPGKAAVIVNSRSRGYSPSPRVGTPAATNSPLLLPTDKSEADSSTAPSRLLVAPAKGETRDLILETLSQVAGHASFMVDLYTNYDCDPNCENLFERLVDFLTKAVYPYAGMGSYESQRNVQYICLELLLSFVNDMTTRALEPVQSAAVWPNTFPDAHTLLQSKSKKQLILTGANRFNAKPKAGLAFLEEKGLIYNQSDPHVTKAWSLASFLKSCTRIDKRLLGDFISKPDNIDLLTAFIGLFDFKEKPIAEAMREMLEAFRLPGESQQIARITETFATIYFATKPAEIKSEDAIYVLSYSIIMLNTDQHNPQIRKRMTIEDYTRNLRGVNDGSDFSPEFLQTIYDSIRKREIVMPEEHIGQLGFEYAWKELLARSRQSGKYLICNTSQFDIEMFKTVWRPVITAIAFAFISFEDDYIIQRAIAGFRQCATLAQHFNLPDVFDFVVISLSQATSLLSDSLPAQVPNYPVINIEGQSVTVSKLSVEFGTNFRGQLAAVVLFNIVNGNGNALREGWTQIFEMFQNLFLHSLLPTRMLQMEDFLGGVTMIPLRGSQPSKSQVRNDGGLLSALSSYLMTPYNSEMVVPDATEADVEKTLSTIDCITSCRLDELYSQIIQLDVDALVAAIRALEALAHDRSVAKLNGHADDVPPIDEEPYQLSYDPASIFLLEIMVSITNQTPQYIEELWPPVFEHLSALLSASNQYSILLIERAVVCLLRLCQILALKPNLRDQVYLAFDLLACLPPKTSNLVGEQIIAGLILVIQKQKDIIKSQTEWNVVFALIRSTMLHPEAARLSFELIEALSAEGPDNAVVPDNFSGLLAVLDDFAIAAGNVQEQQQPRGRRSEPLLASNSPIIARGKVAVDLLALLHRKLASWVQSSEVLESQAWRYMALPLFINLGRHSVNASREIRHTAISHLQRILLGSPLANDAEQSKVEEIFNRVIFPLVDELLRPQTTVKDPQGMVETRMRGSALLCKVFMHLELRESRAKTDFRLLWIQVLDLLDRLMSIGRGDQLREAVPESLKNVLLVMSAVGILVPPGTERTDLQKTLWSNTHERMERFLPGFLAEVIPPPIEGVTTESV</sequence>
<evidence type="ECO:0000256" key="1">
    <source>
        <dbReference type="SAM" id="MobiDB-lite"/>
    </source>
</evidence>
<feature type="region of interest" description="Disordered" evidence="1">
    <location>
        <begin position="267"/>
        <end position="328"/>
    </location>
</feature>
<dbReference type="PANTHER" id="PTHR10663:SF388">
    <property type="entry name" value="GOLGI-SPECIFIC BREFELDIN A-RESISTANCE GUANINE NUCLEOTIDE EXCHANGE FACTOR 1"/>
    <property type="match status" value="1"/>
</dbReference>
<reference evidence="3" key="1">
    <citation type="submission" date="2020-11" db="EMBL/GenBank/DDBJ databases">
        <authorList>
            <consortium name="DOE Joint Genome Institute"/>
            <person name="Ahrendt S."/>
            <person name="Riley R."/>
            <person name="Andreopoulos W."/>
            <person name="Labutti K."/>
            <person name="Pangilinan J."/>
            <person name="Ruiz-Duenas F.J."/>
            <person name="Barrasa J.M."/>
            <person name="Sanchez-Garcia M."/>
            <person name="Camarero S."/>
            <person name="Miyauchi S."/>
            <person name="Serrano A."/>
            <person name="Linde D."/>
            <person name="Babiker R."/>
            <person name="Drula E."/>
            <person name="Ayuso-Fernandez I."/>
            <person name="Pacheco R."/>
            <person name="Padilla G."/>
            <person name="Ferreira P."/>
            <person name="Barriuso J."/>
            <person name="Kellner H."/>
            <person name="Castanera R."/>
            <person name="Alfaro M."/>
            <person name="Ramirez L."/>
            <person name="Pisabarro A.G."/>
            <person name="Kuo A."/>
            <person name="Tritt A."/>
            <person name="Lipzen A."/>
            <person name="He G."/>
            <person name="Yan M."/>
            <person name="Ng V."/>
            <person name="Cullen D."/>
            <person name="Martin F."/>
            <person name="Rosso M.-N."/>
            <person name="Henrissat B."/>
            <person name="Hibbett D."/>
            <person name="Martinez A.T."/>
            <person name="Grigoriev I.V."/>
        </authorList>
    </citation>
    <scope>NUCLEOTIDE SEQUENCE</scope>
    <source>
        <strain evidence="3">CBS 506.95</strain>
    </source>
</reference>